<protein>
    <submittedName>
        <fullName evidence="1">Uncharacterized protein</fullName>
    </submittedName>
</protein>
<evidence type="ECO:0000313" key="1">
    <source>
        <dbReference type="EMBL" id="MBK4738907.1"/>
    </source>
</evidence>
<dbReference type="RefSeq" id="WP_200598279.1">
    <property type="nucleotide sequence ID" value="NZ_JAEPBG010000030.1"/>
</dbReference>
<sequence length="172" mass="18088">MKNRQSGIVVAYLLVAISLLSVVTLAYSKIARSSSLSQWNQDTKTALLDQVSLIRGRIIACATMYPSGDSVNHVRFPTTPTVALVSDLTCPGSPSTNTNLWSGTGGLPLPAMPSRFRPWTYTYVSGGTMSITTTAALGTSDSAAMGVLDAVASRIGSSATRSADQLVIKLMN</sequence>
<evidence type="ECO:0000313" key="2">
    <source>
        <dbReference type="Proteomes" id="UP000622890"/>
    </source>
</evidence>
<reference evidence="1" key="1">
    <citation type="submission" date="2021-01" db="EMBL/GenBank/DDBJ databases">
        <title>Genome sequence of strain Noviherbaspirillum sp. DKR-6.</title>
        <authorList>
            <person name="Chaudhary D.K."/>
        </authorList>
    </citation>
    <scope>NUCLEOTIDE SEQUENCE</scope>
    <source>
        <strain evidence="1">DKR-6</strain>
    </source>
</reference>
<accession>A0A934T017</accession>
<gene>
    <name evidence="1" type="ORF">JJB74_30205</name>
</gene>
<organism evidence="1 2">
    <name type="scientific">Noviherbaspirillum pedocola</name>
    <dbReference type="NCBI Taxonomy" id="2801341"/>
    <lineage>
        <taxon>Bacteria</taxon>
        <taxon>Pseudomonadati</taxon>
        <taxon>Pseudomonadota</taxon>
        <taxon>Betaproteobacteria</taxon>
        <taxon>Burkholderiales</taxon>
        <taxon>Oxalobacteraceae</taxon>
        <taxon>Noviherbaspirillum</taxon>
    </lineage>
</organism>
<dbReference type="AlphaFoldDB" id="A0A934T017"/>
<proteinExistence type="predicted"/>
<comment type="caution">
    <text evidence="1">The sequence shown here is derived from an EMBL/GenBank/DDBJ whole genome shotgun (WGS) entry which is preliminary data.</text>
</comment>
<keyword evidence="2" id="KW-1185">Reference proteome</keyword>
<dbReference type="EMBL" id="JAEPBG010000030">
    <property type="protein sequence ID" value="MBK4738907.1"/>
    <property type="molecule type" value="Genomic_DNA"/>
</dbReference>
<dbReference type="Proteomes" id="UP000622890">
    <property type="component" value="Unassembled WGS sequence"/>
</dbReference>
<name>A0A934T017_9BURK</name>